<evidence type="ECO:0000313" key="3">
    <source>
        <dbReference type="Proteomes" id="UP001596297"/>
    </source>
</evidence>
<accession>A0ABW1YDJ8</accession>
<sequence length="142" mass="15512">MTPDTRLPCDPVAQRLRRLGPLSRLLTVAFVAMTVSVTLVPDHWEAQALRLSWLLIVALSVAEQVLSFRLTDEYGRMLALRGAAYAFTVTLGALALAILFDLLGPELPLFLWVMVASAAGLVTFHAVQVAALMRTNSAEEHL</sequence>
<protein>
    <submittedName>
        <fullName evidence="2">Uncharacterized protein</fullName>
    </submittedName>
</protein>
<feature type="transmembrane region" description="Helical" evidence="1">
    <location>
        <begin position="82"/>
        <end position="103"/>
    </location>
</feature>
<keyword evidence="1" id="KW-0812">Transmembrane</keyword>
<keyword evidence="3" id="KW-1185">Reference proteome</keyword>
<gene>
    <name evidence="2" type="ORF">ACFP81_05385</name>
</gene>
<organism evidence="2 3">
    <name type="scientific">Deinococcus lacus</name>
    <dbReference type="NCBI Taxonomy" id="392561"/>
    <lineage>
        <taxon>Bacteria</taxon>
        <taxon>Thermotogati</taxon>
        <taxon>Deinococcota</taxon>
        <taxon>Deinococci</taxon>
        <taxon>Deinococcales</taxon>
        <taxon>Deinococcaceae</taxon>
        <taxon>Deinococcus</taxon>
    </lineage>
</organism>
<dbReference type="Proteomes" id="UP001596297">
    <property type="component" value="Unassembled WGS sequence"/>
</dbReference>
<proteinExistence type="predicted"/>
<feature type="transmembrane region" description="Helical" evidence="1">
    <location>
        <begin position="109"/>
        <end position="133"/>
    </location>
</feature>
<evidence type="ECO:0000256" key="1">
    <source>
        <dbReference type="SAM" id="Phobius"/>
    </source>
</evidence>
<feature type="transmembrane region" description="Helical" evidence="1">
    <location>
        <begin position="51"/>
        <end position="70"/>
    </location>
</feature>
<dbReference type="EMBL" id="JBHSWD010000001">
    <property type="protein sequence ID" value="MFC6591500.1"/>
    <property type="molecule type" value="Genomic_DNA"/>
</dbReference>
<keyword evidence="1" id="KW-1133">Transmembrane helix</keyword>
<evidence type="ECO:0000313" key="2">
    <source>
        <dbReference type="EMBL" id="MFC6591500.1"/>
    </source>
</evidence>
<keyword evidence="1" id="KW-0472">Membrane</keyword>
<feature type="transmembrane region" description="Helical" evidence="1">
    <location>
        <begin position="21"/>
        <end position="39"/>
    </location>
</feature>
<dbReference type="RefSeq" id="WP_380082504.1">
    <property type="nucleotide sequence ID" value="NZ_JBHSWD010000001.1"/>
</dbReference>
<reference evidence="3" key="1">
    <citation type="journal article" date="2019" name="Int. J. Syst. Evol. Microbiol.">
        <title>The Global Catalogue of Microorganisms (GCM) 10K type strain sequencing project: providing services to taxonomists for standard genome sequencing and annotation.</title>
        <authorList>
            <consortium name="The Broad Institute Genomics Platform"/>
            <consortium name="The Broad Institute Genome Sequencing Center for Infectious Disease"/>
            <person name="Wu L."/>
            <person name="Ma J."/>
        </authorList>
    </citation>
    <scope>NUCLEOTIDE SEQUENCE [LARGE SCALE GENOMIC DNA]</scope>
    <source>
        <strain evidence="3">CGMCC 1.15772</strain>
    </source>
</reference>
<comment type="caution">
    <text evidence="2">The sequence shown here is derived from an EMBL/GenBank/DDBJ whole genome shotgun (WGS) entry which is preliminary data.</text>
</comment>
<name>A0ABW1YDJ8_9DEIO</name>